<dbReference type="OrthoDB" id="2391567at2759"/>
<evidence type="ECO:0008006" key="4">
    <source>
        <dbReference type="Google" id="ProtNLM"/>
    </source>
</evidence>
<gene>
    <name evidence="2" type="ORF">BGZ99_004941</name>
</gene>
<dbReference type="Proteomes" id="UP000738325">
    <property type="component" value="Unassembled WGS sequence"/>
</dbReference>
<feature type="compositionally biased region" description="Polar residues" evidence="1">
    <location>
        <begin position="312"/>
        <end position="333"/>
    </location>
</feature>
<comment type="caution">
    <text evidence="2">The sequence shown here is derived from an EMBL/GenBank/DDBJ whole genome shotgun (WGS) entry which is preliminary data.</text>
</comment>
<accession>A0A9P6RJ41</accession>
<dbReference type="AlphaFoldDB" id="A0A9P6RJ41"/>
<dbReference type="EMBL" id="JAAAIP010000311">
    <property type="protein sequence ID" value="KAG0319749.1"/>
    <property type="molecule type" value="Genomic_DNA"/>
</dbReference>
<evidence type="ECO:0000256" key="1">
    <source>
        <dbReference type="SAM" id="MobiDB-lite"/>
    </source>
</evidence>
<organism evidence="2 3">
    <name type="scientific">Dissophora globulifera</name>
    <dbReference type="NCBI Taxonomy" id="979702"/>
    <lineage>
        <taxon>Eukaryota</taxon>
        <taxon>Fungi</taxon>
        <taxon>Fungi incertae sedis</taxon>
        <taxon>Mucoromycota</taxon>
        <taxon>Mortierellomycotina</taxon>
        <taxon>Mortierellomycetes</taxon>
        <taxon>Mortierellales</taxon>
        <taxon>Mortierellaceae</taxon>
        <taxon>Dissophora</taxon>
    </lineage>
</organism>
<evidence type="ECO:0000313" key="2">
    <source>
        <dbReference type="EMBL" id="KAG0319749.1"/>
    </source>
</evidence>
<keyword evidence="3" id="KW-1185">Reference proteome</keyword>
<reference evidence="2" key="1">
    <citation type="journal article" date="2020" name="Fungal Divers.">
        <title>Resolving the Mortierellaceae phylogeny through synthesis of multi-gene phylogenetics and phylogenomics.</title>
        <authorList>
            <person name="Vandepol N."/>
            <person name="Liber J."/>
            <person name="Desiro A."/>
            <person name="Na H."/>
            <person name="Kennedy M."/>
            <person name="Barry K."/>
            <person name="Grigoriev I.V."/>
            <person name="Miller A.N."/>
            <person name="O'Donnell K."/>
            <person name="Stajich J.E."/>
            <person name="Bonito G."/>
        </authorList>
    </citation>
    <scope>NUCLEOTIDE SEQUENCE</scope>
    <source>
        <strain evidence="2">REB-010B</strain>
    </source>
</reference>
<sequence>MGIFNKPLLPARYENEDVQISAELCSNITVKVVGLAKGEITILSGNEDMIQIKTSVQARESILKNAAALEPVQEGNQYTYTIHTPLEDKLERAVTFQVFITIPRHLDSLESFTIEGSNVEVSIGNISHTFIRHLNITTNKGDISIDSFYGEFAVITSLTSGGIHGKYSVARLLANAKAGRIISDVHLLNTDDQLPSPKVICQTANFRINLNVDGTDLFGPFTVEAKTQCAPLDVKALLASKDQRLLGNFINFGGPVRIRMSGNYQGRIETRTHYGKIHLEEPEFVRIEGAVLSIPSSSDRTLPTTLLAHSQDFSAPQNGAPTTSAASHHSNVISSRTSSQGTSMSWGEDHHPHSSSHQASLPPVPGSLNGSETRSKAQSTHGSLGEGRSTTGYARSTTGHARTEKQRKKDEEKDSVITREVIGTIGDGPGLVMVKNSSGDIAVELI</sequence>
<proteinExistence type="predicted"/>
<evidence type="ECO:0000313" key="3">
    <source>
        <dbReference type="Proteomes" id="UP000738325"/>
    </source>
</evidence>
<feature type="region of interest" description="Disordered" evidence="1">
    <location>
        <begin position="312"/>
        <end position="414"/>
    </location>
</feature>
<feature type="compositionally biased region" description="Polar residues" evidence="1">
    <location>
        <begin position="368"/>
        <end position="400"/>
    </location>
</feature>
<protein>
    <recommendedName>
        <fullName evidence="4">Adhesin domain-containing protein</fullName>
    </recommendedName>
</protein>
<feature type="compositionally biased region" description="Basic and acidic residues" evidence="1">
    <location>
        <begin position="401"/>
        <end position="414"/>
    </location>
</feature>
<feature type="compositionally biased region" description="Low complexity" evidence="1">
    <location>
        <begin position="334"/>
        <end position="345"/>
    </location>
</feature>
<name>A0A9P6RJ41_9FUNG</name>